<evidence type="ECO:0000256" key="1">
    <source>
        <dbReference type="SAM" id="MobiDB-lite"/>
    </source>
</evidence>
<reference evidence="2 4" key="1">
    <citation type="journal article" date="2011" name="Nature">
        <title>The Medicago genome provides insight into the evolution of rhizobial symbioses.</title>
        <authorList>
            <person name="Young N.D."/>
            <person name="Debelle F."/>
            <person name="Oldroyd G.E."/>
            <person name="Geurts R."/>
            <person name="Cannon S.B."/>
            <person name="Udvardi M.K."/>
            <person name="Benedito V.A."/>
            <person name="Mayer K.F."/>
            <person name="Gouzy J."/>
            <person name="Schoof H."/>
            <person name="Van de Peer Y."/>
            <person name="Proost S."/>
            <person name="Cook D.R."/>
            <person name="Meyers B.C."/>
            <person name="Spannagl M."/>
            <person name="Cheung F."/>
            <person name="De Mita S."/>
            <person name="Krishnakumar V."/>
            <person name="Gundlach H."/>
            <person name="Zhou S."/>
            <person name="Mudge J."/>
            <person name="Bharti A.K."/>
            <person name="Murray J.D."/>
            <person name="Naoumkina M.A."/>
            <person name="Rosen B."/>
            <person name="Silverstein K.A."/>
            <person name="Tang H."/>
            <person name="Rombauts S."/>
            <person name="Zhao P.X."/>
            <person name="Zhou P."/>
            <person name="Barbe V."/>
            <person name="Bardou P."/>
            <person name="Bechner M."/>
            <person name="Bellec A."/>
            <person name="Berger A."/>
            <person name="Berges H."/>
            <person name="Bidwell S."/>
            <person name="Bisseling T."/>
            <person name="Choisne N."/>
            <person name="Couloux A."/>
            <person name="Denny R."/>
            <person name="Deshpande S."/>
            <person name="Dai X."/>
            <person name="Doyle J.J."/>
            <person name="Dudez A.M."/>
            <person name="Farmer A.D."/>
            <person name="Fouteau S."/>
            <person name="Franken C."/>
            <person name="Gibelin C."/>
            <person name="Gish J."/>
            <person name="Goldstein S."/>
            <person name="Gonzalez A.J."/>
            <person name="Green P.J."/>
            <person name="Hallab A."/>
            <person name="Hartog M."/>
            <person name="Hua A."/>
            <person name="Humphray S.J."/>
            <person name="Jeong D.H."/>
            <person name="Jing Y."/>
            <person name="Jocker A."/>
            <person name="Kenton S.M."/>
            <person name="Kim D.J."/>
            <person name="Klee K."/>
            <person name="Lai H."/>
            <person name="Lang C."/>
            <person name="Lin S."/>
            <person name="Macmil S.L."/>
            <person name="Magdelenat G."/>
            <person name="Matthews L."/>
            <person name="McCorrison J."/>
            <person name="Monaghan E.L."/>
            <person name="Mun J.H."/>
            <person name="Najar F.Z."/>
            <person name="Nicholson C."/>
            <person name="Noirot C."/>
            <person name="O'Bleness M."/>
            <person name="Paule C.R."/>
            <person name="Poulain J."/>
            <person name="Prion F."/>
            <person name="Qin B."/>
            <person name="Qu C."/>
            <person name="Retzel E.F."/>
            <person name="Riddle C."/>
            <person name="Sallet E."/>
            <person name="Samain S."/>
            <person name="Samson N."/>
            <person name="Sanders I."/>
            <person name="Saurat O."/>
            <person name="Scarpelli C."/>
            <person name="Schiex T."/>
            <person name="Segurens B."/>
            <person name="Severin A.J."/>
            <person name="Sherrier D.J."/>
            <person name="Shi R."/>
            <person name="Sims S."/>
            <person name="Singer S.R."/>
            <person name="Sinharoy S."/>
            <person name="Sterck L."/>
            <person name="Viollet A."/>
            <person name="Wang B.B."/>
            <person name="Wang K."/>
            <person name="Wang M."/>
            <person name="Wang X."/>
            <person name="Warfsmann J."/>
            <person name="Weissenbach J."/>
            <person name="White D.D."/>
            <person name="White J.D."/>
            <person name="Wiley G.B."/>
            <person name="Wincker P."/>
            <person name="Xing Y."/>
            <person name="Yang L."/>
            <person name="Yao Z."/>
            <person name="Ying F."/>
            <person name="Zhai J."/>
            <person name="Zhou L."/>
            <person name="Zuber A."/>
            <person name="Denarie J."/>
            <person name="Dixon R.A."/>
            <person name="May G.D."/>
            <person name="Schwartz D.C."/>
            <person name="Rogers J."/>
            <person name="Quetier F."/>
            <person name="Town C.D."/>
            <person name="Roe B.A."/>
        </authorList>
    </citation>
    <scope>NUCLEOTIDE SEQUENCE [LARGE SCALE GENOMIC DNA]</scope>
    <source>
        <strain evidence="2">A17</strain>
        <strain evidence="3 4">cv. Jemalong A17</strain>
    </source>
</reference>
<evidence type="ECO:0000313" key="4">
    <source>
        <dbReference type="Proteomes" id="UP000002051"/>
    </source>
</evidence>
<sequence>MQSEESKGGRSAMQSIGRTNRVEVQSIGRIKRVEKCNAMQSEEPIGGEMQSIRRIKRWEKYNAINRKNQ</sequence>
<evidence type="ECO:0000313" key="3">
    <source>
        <dbReference type="EnsemblPlants" id="AES64422"/>
    </source>
</evidence>
<gene>
    <name evidence="2" type="ordered locus">MTR_2g025220</name>
</gene>
<reference evidence="3" key="3">
    <citation type="submission" date="2015-04" db="UniProtKB">
        <authorList>
            <consortium name="EnsemblPlants"/>
        </authorList>
    </citation>
    <scope>IDENTIFICATION</scope>
    <source>
        <strain evidence="3">cv. Jemalong A17</strain>
    </source>
</reference>
<dbReference type="PaxDb" id="3880-AES64422"/>
<evidence type="ECO:0000313" key="2">
    <source>
        <dbReference type="EMBL" id="AES64422.1"/>
    </source>
</evidence>
<dbReference type="EMBL" id="CM001218">
    <property type="protein sequence ID" value="AES64422.1"/>
    <property type="molecule type" value="Genomic_DNA"/>
</dbReference>
<proteinExistence type="predicted"/>
<dbReference type="EnsemblPlants" id="AES64422">
    <property type="protein sequence ID" value="AES64422"/>
    <property type="gene ID" value="MTR_2g025220"/>
</dbReference>
<dbReference type="Proteomes" id="UP000002051">
    <property type="component" value="Chromosome 2"/>
</dbReference>
<name>G7ILR7_MEDTR</name>
<organism evidence="2 4">
    <name type="scientific">Medicago truncatula</name>
    <name type="common">Barrel medic</name>
    <name type="synonym">Medicago tribuloides</name>
    <dbReference type="NCBI Taxonomy" id="3880"/>
    <lineage>
        <taxon>Eukaryota</taxon>
        <taxon>Viridiplantae</taxon>
        <taxon>Streptophyta</taxon>
        <taxon>Embryophyta</taxon>
        <taxon>Tracheophyta</taxon>
        <taxon>Spermatophyta</taxon>
        <taxon>Magnoliopsida</taxon>
        <taxon>eudicotyledons</taxon>
        <taxon>Gunneridae</taxon>
        <taxon>Pentapetalae</taxon>
        <taxon>rosids</taxon>
        <taxon>fabids</taxon>
        <taxon>Fabales</taxon>
        <taxon>Fabaceae</taxon>
        <taxon>Papilionoideae</taxon>
        <taxon>50 kb inversion clade</taxon>
        <taxon>NPAAA clade</taxon>
        <taxon>Hologalegina</taxon>
        <taxon>IRL clade</taxon>
        <taxon>Trifolieae</taxon>
        <taxon>Medicago</taxon>
    </lineage>
</organism>
<dbReference type="HOGENOM" id="CLU_2779620_0_0_1"/>
<feature type="region of interest" description="Disordered" evidence="1">
    <location>
        <begin position="1"/>
        <end position="23"/>
    </location>
</feature>
<dbReference type="AlphaFoldDB" id="G7ILR7"/>
<protein>
    <submittedName>
        <fullName evidence="2 3">Uncharacterized protein</fullName>
    </submittedName>
</protein>
<keyword evidence="4" id="KW-1185">Reference proteome</keyword>
<reference evidence="2 4" key="2">
    <citation type="journal article" date="2014" name="BMC Genomics">
        <title>An improved genome release (version Mt4.0) for the model legume Medicago truncatula.</title>
        <authorList>
            <person name="Tang H."/>
            <person name="Krishnakumar V."/>
            <person name="Bidwell S."/>
            <person name="Rosen B."/>
            <person name="Chan A."/>
            <person name="Zhou S."/>
            <person name="Gentzbittel L."/>
            <person name="Childs K.L."/>
            <person name="Yandell M."/>
            <person name="Gundlach H."/>
            <person name="Mayer K.F."/>
            <person name="Schwartz D.C."/>
            <person name="Town C.D."/>
        </authorList>
    </citation>
    <scope>GENOME REANNOTATION</scope>
    <source>
        <strain evidence="3 4">cv. Jemalong A17</strain>
    </source>
</reference>
<accession>G7ILR7</accession>